<proteinExistence type="predicted"/>
<evidence type="ECO:0000313" key="1">
    <source>
        <dbReference type="EMBL" id="KRH04848.1"/>
    </source>
</evidence>
<gene>
    <name evidence="1" type="ORF">GLYMA_17G191700</name>
</gene>
<reference evidence="2" key="2">
    <citation type="submission" date="2018-02" db="UniProtKB">
        <authorList>
            <consortium name="EnsemblPlants"/>
        </authorList>
    </citation>
    <scope>IDENTIFICATION</scope>
    <source>
        <strain evidence="2">Williams 82</strain>
    </source>
</reference>
<protein>
    <submittedName>
        <fullName evidence="1 2">Uncharacterized protein</fullName>
    </submittedName>
</protein>
<dbReference type="Proteomes" id="UP000008827">
    <property type="component" value="Chromosome 17"/>
</dbReference>
<dbReference type="EMBL" id="CM000850">
    <property type="protein sequence ID" value="KRH04848.1"/>
    <property type="molecule type" value="Genomic_DNA"/>
</dbReference>
<dbReference type="EnsemblPlants" id="KRH04848">
    <property type="protein sequence ID" value="KRH04848"/>
    <property type="gene ID" value="GLYMA_17G191700"/>
</dbReference>
<sequence length="91" mass="10675">MNAHPVSKPNPHDLLAFEENMFNSFFNLFTTRAYWINVGHLPLEVLSNWDNILTSSWYQVFALRIHIDLPNVLPKITRYNSFLGFHLCRLG</sequence>
<evidence type="ECO:0000313" key="2">
    <source>
        <dbReference type="EnsemblPlants" id="KRH04848"/>
    </source>
</evidence>
<dbReference type="InParanoid" id="A0A0R0FF31"/>
<accession>A0A0R0FF31</accession>
<name>A0A0R0FF31_SOYBN</name>
<organism evidence="1">
    <name type="scientific">Glycine max</name>
    <name type="common">Soybean</name>
    <name type="synonym">Glycine hispida</name>
    <dbReference type="NCBI Taxonomy" id="3847"/>
    <lineage>
        <taxon>Eukaryota</taxon>
        <taxon>Viridiplantae</taxon>
        <taxon>Streptophyta</taxon>
        <taxon>Embryophyta</taxon>
        <taxon>Tracheophyta</taxon>
        <taxon>Spermatophyta</taxon>
        <taxon>Magnoliopsida</taxon>
        <taxon>eudicotyledons</taxon>
        <taxon>Gunneridae</taxon>
        <taxon>Pentapetalae</taxon>
        <taxon>rosids</taxon>
        <taxon>fabids</taxon>
        <taxon>Fabales</taxon>
        <taxon>Fabaceae</taxon>
        <taxon>Papilionoideae</taxon>
        <taxon>50 kb inversion clade</taxon>
        <taxon>NPAAA clade</taxon>
        <taxon>indigoferoid/millettioid clade</taxon>
        <taxon>Phaseoleae</taxon>
        <taxon>Glycine</taxon>
        <taxon>Glycine subgen. Soja</taxon>
    </lineage>
</organism>
<reference evidence="1" key="3">
    <citation type="submission" date="2018-07" db="EMBL/GenBank/DDBJ databases">
        <title>WGS assembly of Glycine max.</title>
        <authorList>
            <person name="Schmutz J."/>
            <person name="Cannon S."/>
            <person name="Schlueter J."/>
            <person name="Ma J."/>
            <person name="Mitros T."/>
            <person name="Nelson W."/>
            <person name="Hyten D."/>
            <person name="Song Q."/>
            <person name="Thelen J."/>
            <person name="Cheng J."/>
            <person name="Xu D."/>
            <person name="Hellsten U."/>
            <person name="May G."/>
            <person name="Yu Y."/>
            <person name="Sakurai T."/>
            <person name="Umezawa T."/>
            <person name="Bhattacharyya M."/>
            <person name="Sandhu D."/>
            <person name="Valliyodan B."/>
            <person name="Lindquist E."/>
            <person name="Peto M."/>
            <person name="Grant D."/>
            <person name="Shu S."/>
            <person name="Goodstein D."/>
            <person name="Barry K."/>
            <person name="Futrell-Griggs M."/>
            <person name="Abernathy B."/>
            <person name="Du J."/>
            <person name="Tian Z."/>
            <person name="Zhu L."/>
            <person name="Gill N."/>
            <person name="Joshi T."/>
            <person name="Libault M."/>
            <person name="Sethuraman A."/>
            <person name="Zhang X."/>
            <person name="Shinozaki K."/>
            <person name="Nguyen H."/>
            <person name="Wing R."/>
            <person name="Cregan P."/>
            <person name="Specht J."/>
            <person name="Grimwood J."/>
            <person name="Rokhsar D."/>
            <person name="Stacey G."/>
            <person name="Shoemaker R."/>
            <person name="Jackson S."/>
        </authorList>
    </citation>
    <scope>NUCLEOTIDE SEQUENCE</scope>
    <source>
        <tissue evidence="1">Callus</tissue>
    </source>
</reference>
<dbReference type="AlphaFoldDB" id="A0A0R0FF31"/>
<reference evidence="1 2" key="1">
    <citation type="journal article" date="2010" name="Nature">
        <title>Genome sequence of the palaeopolyploid soybean.</title>
        <authorList>
            <person name="Schmutz J."/>
            <person name="Cannon S.B."/>
            <person name="Schlueter J."/>
            <person name="Ma J."/>
            <person name="Mitros T."/>
            <person name="Nelson W."/>
            <person name="Hyten D.L."/>
            <person name="Song Q."/>
            <person name="Thelen J.J."/>
            <person name="Cheng J."/>
            <person name="Xu D."/>
            <person name="Hellsten U."/>
            <person name="May G.D."/>
            <person name="Yu Y."/>
            <person name="Sakurai T."/>
            <person name="Umezawa T."/>
            <person name="Bhattacharyya M.K."/>
            <person name="Sandhu D."/>
            <person name="Valliyodan B."/>
            <person name="Lindquist E."/>
            <person name="Peto M."/>
            <person name="Grant D."/>
            <person name="Shu S."/>
            <person name="Goodstein D."/>
            <person name="Barry K."/>
            <person name="Futrell-Griggs M."/>
            <person name="Abernathy B."/>
            <person name="Du J."/>
            <person name="Tian Z."/>
            <person name="Zhu L."/>
            <person name="Gill N."/>
            <person name="Joshi T."/>
            <person name="Libault M."/>
            <person name="Sethuraman A."/>
            <person name="Zhang X.-C."/>
            <person name="Shinozaki K."/>
            <person name="Nguyen H.T."/>
            <person name="Wing R.A."/>
            <person name="Cregan P."/>
            <person name="Specht J."/>
            <person name="Grimwood J."/>
            <person name="Rokhsar D."/>
            <person name="Stacey G."/>
            <person name="Shoemaker R.C."/>
            <person name="Jackson S.A."/>
        </authorList>
    </citation>
    <scope>NUCLEOTIDE SEQUENCE</scope>
    <source>
        <strain evidence="2">cv. Williams 82</strain>
        <tissue evidence="1">Callus</tissue>
    </source>
</reference>
<dbReference type="Gramene" id="KRH04848">
    <property type="protein sequence ID" value="KRH04848"/>
    <property type="gene ID" value="GLYMA_17G191700"/>
</dbReference>
<keyword evidence="3" id="KW-1185">Reference proteome</keyword>
<evidence type="ECO:0000313" key="3">
    <source>
        <dbReference type="Proteomes" id="UP000008827"/>
    </source>
</evidence>